<name>A0A975CI28_9BURK</name>
<dbReference type="EMBL" id="CP071796">
    <property type="protein sequence ID" value="QTD45337.1"/>
    <property type="molecule type" value="Genomic_DNA"/>
</dbReference>
<evidence type="ECO:0000313" key="2">
    <source>
        <dbReference type="Proteomes" id="UP000663903"/>
    </source>
</evidence>
<dbReference type="RefSeq" id="WP_208009087.1">
    <property type="nucleotide sequence ID" value="NZ_CP071796.1"/>
</dbReference>
<evidence type="ECO:0000313" key="1">
    <source>
        <dbReference type="EMBL" id="QTD45337.1"/>
    </source>
</evidence>
<dbReference type="KEGG" id="otd:J1M35_20380"/>
<keyword evidence="2" id="KW-1185">Reference proteome</keyword>
<organism evidence="1 2">
    <name type="scientific">Ottowia testudinis</name>
    <dbReference type="NCBI Taxonomy" id="2816950"/>
    <lineage>
        <taxon>Bacteria</taxon>
        <taxon>Pseudomonadati</taxon>
        <taxon>Pseudomonadota</taxon>
        <taxon>Betaproteobacteria</taxon>
        <taxon>Burkholderiales</taxon>
        <taxon>Comamonadaceae</taxon>
        <taxon>Ottowia</taxon>
    </lineage>
</organism>
<reference evidence="1" key="1">
    <citation type="submission" date="2021-03" db="EMBL/GenBank/DDBJ databases">
        <title>Ottowia sp. 27C isolated from the cloaca of a Giant Asian pond turtle (Heosemys grandis).</title>
        <authorList>
            <person name="Spergser J."/>
            <person name="Busse H.-J."/>
        </authorList>
    </citation>
    <scope>NUCLEOTIDE SEQUENCE</scope>
    <source>
        <strain evidence="1">27C</strain>
    </source>
</reference>
<sequence length="53" mass="5680">MLGPKARFQASKSQGAVSCHGAIVAVTHDNLRAGTMPERARPTRAHALEKLQI</sequence>
<proteinExistence type="predicted"/>
<protein>
    <submittedName>
        <fullName evidence="1">Uncharacterized protein</fullName>
    </submittedName>
</protein>
<dbReference type="AlphaFoldDB" id="A0A975CI28"/>
<dbReference type="Proteomes" id="UP000663903">
    <property type="component" value="Chromosome"/>
</dbReference>
<accession>A0A975CI28</accession>
<gene>
    <name evidence="1" type="ORF">J1M35_20380</name>
</gene>